<accession>A0AAX0Q6R3</accession>
<gene>
    <name evidence="1" type="ORF">ASJ83_03585</name>
</gene>
<sequence>MVRQVFAGLFQRSKVDSGFDFGICLFYQLDGSVIRGEEGWSGMPGEEDLRAFLSLLSKIVKYNKIK</sequence>
<keyword evidence="2" id="KW-1185">Reference proteome</keyword>
<protein>
    <submittedName>
        <fullName evidence="1">Uncharacterized protein</fullName>
    </submittedName>
</protein>
<comment type="caution">
    <text evidence="1">The sequence shown here is derived from an EMBL/GenBank/DDBJ whole genome shotgun (WGS) entry which is preliminary data.</text>
</comment>
<dbReference type="EMBL" id="LMVO01000045">
    <property type="protein sequence ID" value="PAV08660.1"/>
    <property type="molecule type" value="Genomic_DNA"/>
</dbReference>
<evidence type="ECO:0000313" key="2">
    <source>
        <dbReference type="Proteomes" id="UP000243820"/>
    </source>
</evidence>
<proteinExistence type="predicted"/>
<dbReference type="Proteomes" id="UP000243820">
    <property type="component" value="Unassembled WGS sequence"/>
</dbReference>
<organism evidence="1 2">
    <name type="scientific">Methanocorpusculum parvum</name>
    <dbReference type="NCBI Taxonomy" id="2193"/>
    <lineage>
        <taxon>Archaea</taxon>
        <taxon>Methanobacteriati</taxon>
        <taxon>Methanobacteriota</taxon>
        <taxon>Stenosarchaea group</taxon>
        <taxon>Methanomicrobia</taxon>
        <taxon>Methanomicrobiales</taxon>
        <taxon>Methanocorpusculaceae</taxon>
        <taxon>Methanocorpusculum</taxon>
    </lineage>
</organism>
<dbReference type="AlphaFoldDB" id="A0AAX0Q6R3"/>
<name>A0AAX0Q6R3_9EURY</name>
<evidence type="ECO:0000313" key="1">
    <source>
        <dbReference type="EMBL" id="PAV08660.1"/>
    </source>
</evidence>
<reference evidence="1 2" key="1">
    <citation type="journal article" date="2017" name="BMC Genomics">
        <title>Genomic analysis of methanogenic archaea reveals a shift towards energy conservation.</title>
        <authorList>
            <person name="Gilmore S.P."/>
            <person name="Henske J.K."/>
            <person name="Sexton J.A."/>
            <person name="Solomon K.V."/>
            <person name="Seppala S."/>
            <person name="Yoo J.I."/>
            <person name="Huyett L.M."/>
            <person name="Pressman A."/>
            <person name="Cogan J.Z."/>
            <person name="Kivenson V."/>
            <person name="Peng X."/>
            <person name="Tan Y."/>
            <person name="Valentine D.L."/>
            <person name="O'Malley M.A."/>
        </authorList>
    </citation>
    <scope>NUCLEOTIDE SEQUENCE [LARGE SCALE GENOMIC DNA]</scope>
    <source>
        <strain evidence="1 2">XII</strain>
    </source>
</reference>